<feature type="compositionally biased region" description="Low complexity" evidence="1">
    <location>
        <begin position="1"/>
        <end position="13"/>
    </location>
</feature>
<sequence>MSRAKASSKPSAKLVGRREPRLSTEPLRRLTRSTSRGFEVIDFARDVLGEPLLPWQEELVIRALELNRDGTYRFRVILSLVARQSGKTHVSRVISLWRLYVDGARLVLGVGQDVSLAREVWSACIDTIKAVPELASELDVVRRVNGDEWFRLTNGARYKIAAANRSAGRGLSVDHLNMDEIREQRSWDAWSALSKTTNARPLAQTWAISNAGDDDSVVLNHLREAALAGADPSIGIFEWSAPDGCDLDDPSAWAQANPGLGYTVSEQAIRSALGTDPPAVFRTEVLCQRVDALDSAVDLQAWQACKDPAGSLESVRDRVVACVDVAPDGQHVTLAAAAVLPDGRVRTEIVGAWSSTDDARFKLGPMLEKVNAAALAWFPSGPAAALAPTLRGVEAIEIKGAAVAEACQTFADLVASRRIVHPGDPLYDAHVAGAQKLRQGDGWRFVRRGAGHVDAAYAGAGAVHTALTLPVEKPKPRSAVF</sequence>
<accession>A0A420EU13</accession>
<dbReference type="EMBL" id="RAQQ01000027">
    <property type="protein sequence ID" value="RKF24133.1"/>
    <property type="molecule type" value="Genomic_DNA"/>
</dbReference>
<dbReference type="PANTHER" id="PTHR41287:SF1">
    <property type="entry name" value="PROTEIN YMFN"/>
    <property type="match status" value="1"/>
</dbReference>
<evidence type="ECO:0000256" key="1">
    <source>
        <dbReference type="SAM" id="MobiDB-lite"/>
    </source>
</evidence>
<dbReference type="Proteomes" id="UP000285744">
    <property type="component" value="Unassembled WGS sequence"/>
</dbReference>
<evidence type="ECO:0000313" key="2">
    <source>
        <dbReference type="EMBL" id="RKF24133.1"/>
    </source>
</evidence>
<reference evidence="2 3" key="1">
    <citation type="journal article" date="2018" name="Int. J. Syst. Evol. Microbiol.">
        <title>Micromonospora globbae sp. nov., an endophytic actinomycete isolated from roots of Globba winitii C. H. Wright.</title>
        <authorList>
            <person name="Kuncharoen N."/>
            <person name="Pittayakhajonwut P."/>
            <person name="Tanasupawat S."/>
        </authorList>
    </citation>
    <scope>NUCLEOTIDE SEQUENCE [LARGE SCALE GENOMIC DNA]</scope>
    <source>
        <strain evidence="2 3">WPS1-2</strain>
    </source>
</reference>
<dbReference type="PANTHER" id="PTHR41287">
    <property type="match status" value="1"/>
</dbReference>
<organism evidence="2 3">
    <name type="scientific">Micromonospora globbae</name>
    <dbReference type="NCBI Taxonomy" id="1894969"/>
    <lineage>
        <taxon>Bacteria</taxon>
        <taxon>Bacillati</taxon>
        <taxon>Actinomycetota</taxon>
        <taxon>Actinomycetes</taxon>
        <taxon>Micromonosporales</taxon>
        <taxon>Micromonosporaceae</taxon>
        <taxon>Micromonospora</taxon>
    </lineage>
</organism>
<feature type="region of interest" description="Disordered" evidence="1">
    <location>
        <begin position="1"/>
        <end position="20"/>
    </location>
</feature>
<gene>
    <name evidence="2" type="ORF">D7I43_28020</name>
</gene>
<dbReference type="AlphaFoldDB" id="A0A420EU13"/>
<dbReference type="InterPro" id="IPR027417">
    <property type="entry name" value="P-loop_NTPase"/>
</dbReference>
<comment type="caution">
    <text evidence="2">The sequence shown here is derived from an EMBL/GenBank/DDBJ whole genome shotgun (WGS) entry which is preliminary data.</text>
</comment>
<protein>
    <submittedName>
        <fullName evidence="2">Terminase</fullName>
    </submittedName>
</protein>
<name>A0A420EU13_9ACTN</name>
<evidence type="ECO:0000313" key="3">
    <source>
        <dbReference type="Proteomes" id="UP000285744"/>
    </source>
</evidence>
<dbReference type="Gene3D" id="3.40.50.300">
    <property type="entry name" value="P-loop containing nucleotide triphosphate hydrolases"/>
    <property type="match status" value="1"/>
</dbReference>
<dbReference type="InterPro" id="IPR005021">
    <property type="entry name" value="Terminase_largesu-like"/>
</dbReference>
<dbReference type="RefSeq" id="WP_120331583.1">
    <property type="nucleotide sequence ID" value="NZ_RAQQ01000027.1"/>
</dbReference>
<proteinExistence type="predicted"/>
<dbReference type="OrthoDB" id="3188010at2"/>